<evidence type="ECO:0000256" key="3">
    <source>
        <dbReference type="ARBA" id="ARBA00022573"/>
    </source>
</evidence>
<reference evidence="9 10" key="2">
    <citation type="submission" date="2018-03" db="EMBL/GenBank/DDBJ databases">
        <authorList>
            <person name="Keele B.F."/>
        </authorList>
    </citation>
    <scope>NUCLEOTIDE SEQUENCE [LARGE SCALE GENOMIC DNA]</scope>
    <source>
        <strain evidence="9 10">CCALA 016</strain>
    </source>
</reference>
<evidence type="ECO:0000256" key="2">
    <source>
        <dbReference type="ARBA" id="ARBA00005879"/>
    </source>
</evidence>
<dbReference type="RefSeq" id="WP_106454869.1">
    <property type="nucleotide sequence ID" value="NZ_PXOH01000001.1"/>
</dbReference>
<dbReference type="EMBL" id="PXOH01000001">
    <property type="protein sequence ID" value="PSF39246.1"/>
    <property type="molecule type" value="Genomic_DNA"/>
</dbReference>
<evidence type="ECO:0000256" key="6">
    <source>
        <dbReference type="ARBA" id="ARBA00022691"/>
    </source>
</evidence>
<dbReference type="Gene3D" id="3.30.950.10">
    <property type="entry name" value="Methyltransferase, Cobalt-precorrin-4 Transmethylase, Domain 2"/>
    <property type="match status" value="1"/>
</dbReference>
<keyword evidence="4 9" id="KW-0489">Methyltransferase</keyword>
<dbReference type="CDD" id="cd11645">
    <property type="entry name" value="Precorrin_2_C20_MT"/>
    <property type="match status" value="1"/>
</dbReference>
<evidence type="ECO:0000256" key="7">
    <source>
        <dbReference type="PIRNR" id="PIRNR036427"/>
    </source>
</evidence>
<evidence type="ECO:0000313" key="9">
    <source>
        <dbReference type="EMBL" id="PSF39246.1"/>
    </source>
</evidence>
<comment type="caution">
    <text evidence="9">The sequence shown here is derived from an EMBL/GenBank/DDBJ whole genome shotgun (WGS) entry which is preliminary data.</text>
</comment>
<dbReference type="UniPathway" id="UPA00148"/>
<evidence type="ECO:0000259" key="8">
    <source>
        <dbReference type="Pfam" id="PF00590"/>
    </source>
</evidence>
<dbReference type="Pfam" id="PF00590">
    <property type="entry name" value="TP_methylase"/>
    <property type="match status" value="1"/>
</dbReference>
<comment type="similarity">
    <text evidence="2 7">Belongs to the precorrin methyltransferase family.</text>
</comment>
<reference evidence="9 10" key="1">
    <citation type="submission" date="2018-03" db="EMBL/GenBank/DDBJ databases">
        <title>The ancient ancestry and fast evolution of plastids.</title>
        <authorList>
            <person name="Moore K.R."/>
            <person name="Magnabosco C."/>
            <person name="Momper L."/>
            <person name="Gold D.A."/>
            <person name="Bosak T."/>
            <person name="Fournier G.P."/>
        </authorList>
    </citation>
    <scope>NUCLEOTIDE SEQUENCE [LARGE SCALE GENOMIC DNA]</scope>
    <source>
        <strain evidence="9 10">CCALA 016</strain>
    </source>
</reference>
<comment type="pathway">
    <text evidence="1">Cofactor biosynthesis; adenosylcobalamin biosynthesis.</text>
</comment>
<dbReference type="GO" id="GO:0032259">
    <property type="term" value="P:methylation"/>
    <property type="evidence" value="ECO:0007669"/>
    <property type="project" value="UniProtKB-KW"/>
</dbReference>
<accession>A0A2T1M358</accession>
<name>A0A2T1M358_9CHRO</name>
<gene>
    <name evidence="9" type="primary">cobI</name>
    <name evidence="9" type="ORF">C7H19_00190</name>
</gene>
<dbReference type="AlphaFoldDB" id="A0A2T1M358"/>
<keyword evidence="3" id="KW-0169">Cobalamin biosynthesis</keyword>
<keyword evidence="5 9" id="KW-0808">Transferase</keyword>
<dbReference type="SUPFAM" id="SSF53790">
    <property type="entry name" value="Tetrapyrrole methylase"/>
    <property type="match status" value="1"/>
</dbReference>
<dbReference type="Proteomes" id="UP000239001">
    <property type="component" value="Unassembled WGS sequence"/>
</dbReference>
<protein>
    <submittedName>
        <fullName evidence="9">Precorrin-2 C(20)-methyltransferase</fullName>
    </submittedName>
</protein>
<keyword evidence="10" id="KW-1185">Reference proteome</keyword>
<dbReference type="InterPro" id="IPR014777">
    <property type="entry name" value="4pyrrole_Mease_sub1"/>
</dbReference>
<evidence type="ECO:0000256" key="5">
    <source>
        <dbReference type="ARBA" id="ARBA00022679"/>
    </source>
</evidence>
<dbReference type="GO" id="GO:0030788">
    <property type="term" value="F:precorrin-2 C20-methyltransferase activity"/>
    <property type="evidence" value="ECO:0007669"/>
    <property type="project" value="InterPro"/>
</dbReference>
<dbReference type="InterPro" id="IPR035996">
    <property type="entry name" value="4pyrrol_Methylase_sf"/>
</dbReference>
<proteinExistence type="inferred from homology"/>
<dbReference type="OrthoDB" id="9804789at2"/>
<feature type="domain" description="Tetrapyrrole methylase" evidence="8">
    <location>
        <begin position="5"/>
        <end position="214"/>
    </location>
</feature>
<dbReference type="NCBIfam" id="TIGR01467">
    <property type="entry name" value="cobI_cbiL"/>
    <property type="match status" value="1"/>
</dbReference>
<dbReference type="InterPro" id="IPR006364">
    <property type="entry name" value="CobI/CbiL/CobIJ_dom"/>
</dbReference>
<dbReference type="GO" id="GO:0009236">
    <property type="term" value="P:cobalamin biosynthetic process"/>
    <property type="evidence" value="ECO:0007669"/>
    <property type="project" value="UniProtKB-UniRule"/>
</dbReference>
<sequence length="235" mass="26591">MKIGTLYGISVGTGDLELITVKGLRILQQVKIVAFPSGINNQQGIAEKIIQHWLHSEQTQLGLEFPYIQDEKLLQKAWNIASEKVWNYLKIGQDVAFACEGDISFYSTFNYLAQTINEHYPEVKIEMIPGVCSPLAAASALGIPLTIRQQKLVVLPALYTIDDLKTILEWAEVVVLMKVSSVYQQVWSILESLNLLESSFIVERATFPNQVIYHNLKNYSQLNLSYFSVLIIKVR</sequence>
<dbReference type="PANTHER" id="PTHR43467">
    <property type="entry name" value="COBALT-PRECORRIN-2 C(20)-METHYLTRANSFERASE"/>
    <property type="match status" value="1"/>
</dbReference>
<evidence type="ECO:0000256" key="1">
    <source>
        <dbReference type="ARBA" id="ARBA00004953"/>
    </source>
</evidence>
<evidence type="ECO:0000256" key="4">
    <source>
        <dbReference type="ARBA" id="ARBA00022603"/>
    </source>
</evidence>
<dbReference type="InterPro" id="IPR012382">
    <property type="entry name" value="CobI/CbiL"/>
</dbReference>
<dbReference type="PANTHER" id="PTHR43467:SF2">
    <property type="entry name" value="COBALT-PRECORRIN-2 C(20)-METHYLTRANSFERASE"/>
    <property type="match status" value="1"/>
</dbReference>
<evidence type="ECO:0000313" key="10">
    <source>
        <dbReference type="Proteomes" id="UP000239001"/>
    </source>
</evidence>
<dbReference type="InterPro" id="IPR000878">
    <property type="entry name" value="4pyrrol_Mease"/>
</dbReference>
<dbReference type="NCBIfam" id="NF004614">
    <property type="entry name" value="PRK05948.1"/>
    <property type="match status" value="1"/>
</dbReference>
<keyword evidence="6" id="KW-0949">S-adenosyl-L-methionine</keyword>
<dbReference type="Gene3D" id="3.40.1010.10">
    <property type="entry name" value="Cobalt-precorrin-4 Transmethylase, Domain 1"/>
    <property type="match status" value="1"/>
</dbReference>
<dbReference type="InterPro" id="IPR014776">
    <property type="entry name" value="4pyrrole_Mease_sub2"/>
</dbReference>
<dbReference type="PIRSF" id="PIRSF036427">
    <property type="entry name" value="Precrrn-2_mtase"/>
    <property type="match status" value="1"/>
</dbReference>
<organism evidence="9 10">
    <name type="scientific">Aphanothece hegewaldii CCALA 016</name>
    <dbReference type="NCBI Taxonomy" id="2107694"/>
    <lineage>
        <taxon>Bacteria</taxon>
        <taxon>Bacillati</taxon>
        <taxon>Cyanobacteriota</taxon>
        <taxon>Cyanophyceae</taxon>
        <taxon>Oscillatoriophycideae</taxon>
        <taxon>Chroococcales</taxon>
        <taxon>Aphanothecaceae</taxon>
        <taxon>Aphanothece</taxon>
    </lineage>
</organism>